<feature type="domain" description="C2H2-type" evidence="9">
    <location>
        <begin position="1316"/>
        <end position="1339"/>
    </location>
</feature>
<feature type="compositionally biased region" description="Polar residues" evidence="8">
    <location>
        <begin position="564"/>
        <end position="573"/>
    </location>
</feature>
<feature type="region of interest" description="Disordered" evidence="8">
    <location>
        <begin position="216"/>
        <end position="264"/>
    </location>
</feature>
<feature type="region of interest" description="Disordered" evidence="8">
    <location>
        <begin position="140"/>
        <end position="184"/>
    </location>
</feature>
<feature type="compositionally biased region" description="Basic residues" evidence="8">
    <location>
        <begin position="1116"/>
        <end position="1128"/>
    </location>
</feature>
<feature type="domain" description="C2H2-type" evidence="9">
    <location>
        <begin position="1636"/>
        <end position="1663"/>
    </location>
</feature>
<dbReference type="SUPFAM" id="SSF57667">
    <property type="entry name" value="beta-beta-alpha zinc fingers"/>
    <property type="match status" value="5"/>
</dbReference>
<evidence type="ECO:0000256" key="3">
    <source>
        <dbReference type="ARBA" id="ARBA00022737"/>
    </source>
</evidence>
<keyword evidence="5" id="KW-0862">Zinc</keyword>
<proteinExistence type="predicted"/>
<dbReference type="PANTHER" id="PTHR24376:SF235">
    <property type="entry name" value="C2H2-TYPE DOMAIN-CONTAINING PROTEIN"/>
    <property type="match status" value="1"/>
</dbReference>
<comment type="subcellular location">
    <subcellularLocation>
        <location evidence="1">Nucleus</location>
    </subcellularLocation>
</comment>
<dbReference type="PROSITE" id="PS50157">
    <property type="entry name" value="ZINC_FINGER_C2H2_2"/>
    <property type="match status" value="9"/>
</dbReference>
<feature type="compositionally biased region" description="Basic and acidic residues" evidence="8">
    <location>
        <begin position="891"/>
        <end position="909"/>
    </location>
</feature>
<feature type="compositionally biased region" description="Basic residues" evidence="8">
    <location>
        <begin position="621"/>
        <end position="630"/>
    </location>
</feature>
<feature type="domain" description="C2H2-type" evidence="9">
    <location>
        <begin position="1288"/>
        <end position="1315"/>
    </location>
</feature>
<evidence type="ECO:0000256" key="5">
    <source>
        <dbReference type="ARBA" id="ARBA00022833"/>
    </source>
</evidence>
<evidence type="ECO:0000313" key="11">
    <source>
        <dbReference type="Proteomes" id="UP001311232"/>
    </source>
</evidence>
<evidence type="ECO:0000313" key="10">
    <source>
        <dbReference type="EMBL" id="KAK5617057.1"/>
    </source>
</evidence>
<dbReference type="FunFam" id="3.30.160.60:FF:000446">
    <property type="entry name" value="Zinc finger protein"/>
    <property type="match status" value="1"/>
</dbReference>
<keyword evidence="2" id="KW-0479">Metal-binding</keyword>
<feature type="compositionally biased region" description="Low complexity" evidence="8">
    <location>
        <begin position="522"/>
        <end position="537"/>
    </location>
</feature>
<evidence type="ECO:0000256" key="6">
    <source>
        <dbReference type="ARBA" id="ARBA00023242"/>
    </source>
</evidence>
<feature type="region of interest" description="Disordered" evidence="8">
    <location>
        <begin position="769"/>
        <end position="956"/>
    </location>
</feature>
<dbReference type="Pfam" id="PF00096">
    <property type="entry name" value="zf-C2H2"/>
    <property type="match status" value="1"/>
</dbReference>
<keyword evidence="6" id="KW-0539">Nucleus</keyword>
<feature type="compositionally biased region" description="Basic residues" evidence="8">
    <location>
        <begin position="398"/>
        <end position="408"/>
    </location>
</feature>
<feature type="compositionally biased region" description="Basic and acidic residues" evidence="8">
    <location>
        <begin position="1053"/>
        <end position="1064"/>
    </location>
</feature>
<protein>
    <recommendedName>
        <fullName evidence="9">C2H2-type domain-containing protein</fullName>
    </recommendedName>
</protein>
<evidence type="ECO:0000256" key="8">
    <source>
        <dbReference type="SAM" id="MobiDB-lite"/>
    </source>
</evidence>
<reference evidence="10 11" key="1">
    <citation type="submission" date="2021-06" db="EMBL/GenBank/DDBJ databases">
        <authorList>
            <person name="Palmer J.M."/>
        </authorList>
    </citation>
    <scope>NUCLEOTIDE SEQUENCE [LARGE SCALE GENOMIC DNA]</scope>
    <source>
        <strain evidence="10 11">MEX-2019</strain>
        <tissue evidence="10">Muscle</tissue>
    </source>
</reference>
<feature type="compositionally biased region" description="Basic and acidic residues" evidence="8">
    <location>
        <begin position="368"/>
        <end position="396"/>
    </location>
</feature>
<feature type="domain" description="C2H2-type" evidence="9">
    <location>
        <begin position="1693"/>
        <end position="1720"/>
    </location>
</feature>
<comment type="caution">
    <text evidence="10">The sequence shown here is derived from an EMBL/GenBank/DDBJ whole genome shotgun (WGS) entry which is preliminary data.</text>
</comment>
<dbReference type="PANTHER" id="PTHR24376">
    <property type="entry name" value="ZINC FINGER PROTEIN"/>
    <property type="match status" value="1"/>
</dbReference>
<dbReference type="InterPro" id="IPR036236">
    <property type="entry name" value="Znf_C2H2_sf"/>
</dbReference>
<evidence type="ECO:0000259" key="9">
    <source>
        <dbReference type="PROSITE" id="PS50157"/>
    </source>
</evidence>
<evidence type="ECO:0000256" key="4">
    <source>
        <dbReference type="ARBA" id="ARBA00022771"/>
    </source>
</evidence>
<feature type="domain" description="C2H2-type" evidence="9">
    <location>
        <begin position="1344"/>
        <end position="1371"/>
    </location>
</feature>
<feature type="domain" description="C2H2-type" evidence="9">
    <location>
        <begin position="1763"/>
        <end position="1785"/>
    </location>
</feature>
<feature type="domain" description="C2H2-type" evidence="9">
    <location>
        <begin position="1907"/>
        <end position="1933"/>
    </location>
</feature>
<feature type="region of interest" description="Disordered" evidence="8">
    <location>
        <begin position="1053"/>
        <end position="1083"/>
    </location>
</feature>
<feature type="region of interest" description="Disordered" evidence="8">
    <location>
        <begin position="314"/>
        <end position="683"/>
    </location>
</feature>
<gene>
    <name evidence="10" type="ORF">CRENBAI_016541</name>
</gene>
<feature type="compositionally biased region" description="Basic and acidic residues" evidence="8">
    <location>
        <begin position="1129"/>
        <end position="1145"/>
    </location>
</feature>
<dbReference type="GO" id="GO:0000978">
    <property type="term" value="F:RNA polymerase II cis-regulatory region sequence-specific DNA binding"/>
    <property type="evidence" value="ECO:0007669"/>
    <property type="project" value="TreeGrafter"/>
</dbReference>
<accession>A0AAV9S854</accession>
<feature type="compositionally biased region" description="Polar residues" evidence="8">
    <location>
        <begin position="830"/>
        <end position="839"/>
    </location>
</feature>
<keyword evidence="4 7" id="KW-0863">Zinc-finger</keyword>
<dbReference type="EMBL" id="JAHHUM010000866">
    <property type="protein sequence ID" value="KAK5617057.1"/>
    <property type="molecule type" value="Genomic_DNA"/>
</dbReference>
<dbReference type="GO" id="GO:0005634">
    <property type="term" value="C:nucleus"/>
    <property type="evidence" value="ECO:0007669"/>
    <property type="project" value="UniProtKB-SubCell"/>
</dbReference>
<evidence type="ECO:0000256" key="2">
    <source>
        <dbReference type="ARBA" id="ARBA00022723"/>
    </source>
</evidence>
<feature type="compositionally biased region" description="Basic residues" evidence="8">
    <location>
        <begin position="912"/>
        <end position="924"/>
    </location>
</feature>
<dbReference type="GO" id="GO:0008270">
    <property type="term" value="F:zinc ion binding"/>
    <property type="evidence" value="ECO:0007669"/>
    <property type="project" value="UniProtKB-KW"/>
</dbReference>
<evidence type="ECO:0000256" key="1">
    <source>
        <dbReference type="ARBA" id="ARBA00004123"/>
    </source>
</evidence>
<keyword evidence="3" id="KW-0677">Repeat</keyword>
<organism evidence="10 11">
    <name type="scientific">Crenichthys baileyi</name>
    <name type="common">White River springfish</name>
    <dbReference type="NCBI Taxonomy" id="28760"/>
    <lineage>
        <taxon>Eukaryota</taxon>
        <taxon>Metazoa</taxon>
        <taxon>Chordata</taxon>
        <taxon>Craniata</taxon>
        <taxon>Vertebrata</taxon>
        <taxon>Euteleostomi</taxon>
        <taxon>Actinopterygii</taxon>
        <taxon>Neopterygii</taxon>
        <taxon>Teleostei</taxon>
        <taxon>Neoteleostei</taxon>
        <taxon>Acanthomorphata</taxon>
        <taxon>Ovalentaria</taxon>
        <taxon>Atherinomorphae</taxon>
        <taxon>Cyprinodontiformes</taxon>
        <taxon>Goodeidae</taxon>
        <taxon>Crenichthys</taxon>
    </lineage>
</organism>
<feature type="compositionally biased region" description="Basic and acidic residues" evidence="8">
    <location>
        <begin position="434"/>
        <end position="443"/>
    </location>
</feature>
<feature type="compositionally biased region" description="Basic and acidic residues" evidence="8">
    <location>
        <begin position="314"/>
        <end position="325"/>
    </location>
</feature>
<dbReference type="SMART" id="SM00355">
    <property type="entry name" value="ZnF_C2H2"/>
    <property type="match status" value="11"/>
</dbReference>
<feature type="compositionally biased region" description="Basic and acidic residues" evidence="8">
    <location>
        <begin position="163"/>
        <end position="184"/>
    </location>
</feature>
<feature type="compositionally biased region" description="Polar residues" evidence="8">
    <location>
        <begin position="1069"/>
        <end position="1080"/>
    </location>
</feature>
<feature type="compositionally biased region" description="Basic residues" evidence="8">
    <location>
        <begin position="869"/>
        <end position="885"/>
    </location>
</feature>
<dbReference type="InterPro" id="IPR013087">
    <property type="entry name" value="Znf_C2H2_type"/>
</dbReference>
<feature type="compositionally biased region" description="Low complexity" evidence="8">
    <location>
        <begin position="496"/>
        <end position="506"/>
    </location>
</feature>
<feature type="region of interest" description="Disordered" evidence="8">
    <location>
        <begin position="714"/>
        <end position="741"/>
    </location>
</feature>
<dbReference type="Proteomes" id="UP001311232">
    <property type="component" value="Unassembled WGS sequence"/>
</dbReference>
<feature type="region of interest" description="Disordered" evidence="8">
    <location>
        <begin position="1116"/>
        <end position="1145"/>
    </location>
</feature>
<feature type="compositionally biased region" description="Basic residues" evidence="8">
    <location>
        <begin position="456"/>
        <end position="469"/>
    </location>
</feature>
<feature type="compositionally biased region" description="Basic and acidic residues" evidence="8">
    <location>
        <begin position="250"/>
        <end position="264"/>
    </location>
</feature>
<feature type="compositionally biased region" description="Polar residues" evidence="8">
    <location>
        <begin position="348"/>
        <end position="367"/>
    </location>
</feature>
<dbReference type="PROSITE" id="PS00028">
    <property type="entry name" value="ZINC_FINGER_C2H2_1"/>
    <property type="match status" value="9"/>
</dbReference>
<dbReference type="Gene3D" id="3.30.160.60">
    <property type="entry name" value="Classic Zinc Finger"/>
    <property type="match status" value="5"/>
</dbReference>
<keyword evidence="11" id="KW-1185">Reference proteome</keyword>
<sequence>MATAFLRRRHKQDNLLNFVPEMNPSFAAVLAHPAPADKFPSAHCCHLVSKAGPGNPSVAPPAGNLSVQTHGHAGMQSFFYPHLGQILLKALIGQQGFIVVRLQGALQCGKTQDSSEKRIMEGRCDGSAVLESSLTERKKSDIGRRLEMTGHQNLQAASGSARKIPEPETEESKDQRTDGSDLRRVDNIWRNPDHAFPLDELSVTGNVAAAEKQFLGDANGDGETPPCKHKADLQPVWKRDELQPSNDQTDAERQASSRTRESSKENIYHSVLHQMLQQQKHKPGRKHKKKTLMKMAKLLVIAKGWDRRENQRLSLEEESSLKEDIFNSMSRKHTPGAGRTESKPEIQKTAQNISRPSDPNSSLNPASHEQKEYREISSEFVRKETKIPPDSREQLPKRTSKRRKKAAKGPKVGGKKKDPSDETSGGLSGSDFTCKNKEEKPHMDPTGGKNPELMFKKKTRRNRIGKGKMVKPSETQSLVVSSGRKRKTDSVKHLQAAPTAAEATAESDTGLSLLAEELVEETSGTSGSSGSAGNSAAPETQPQSMKKPRKDRNPTAVQLPTGADSLQAQNQSLDVFPKSSHRKLGKRGDKTKTPPSTVSKHCIREAATNQSDVPPIENHSSRRRKPRKRKPIEDDDATAGSAGDEAGGDVERFLPPVCGSSEKCMSRNKKNPGLHNSDETDEGLKCRKIRRSCTLANKTISAAEEWLIRYLKGSRRRASSKGSNMKAEGNLEGAEDEQDPMLENRTKFIQIKTSRGKIAGLSVDCAAVPGNVKQKRKKTKEEPASEFDEGGSGFPNHPAPALGLNQQEEPTMKGKGQKPEDVTASGGQTGATLESSESKLNGRRKKNLIQIHGMTPDLKDDSLEVHSKMMPRKRKGRPKKKHLISKSKILQSKEEHPHEGDTGPPEDLKTSNFRRTRRRNVCTRKMKDGSSLQDRNSMMESGGQTGGSPERSESSRMNLLQIEQTSDPKGDFLAVNSKVITTRRKMGRKRRRMLKKDMKAGPKILESDEGFLHVWDTGAPEDGKTSNVKRGRNKNVFTIKMEDEASCLIDTEAKKESDREKPELRSLFQAKSNTTKSGGKTRTAAERRGMMNLLQIEGVTSSPKDDSVKVYSKVRATKRRTGRKRRQTLKKDSADHKILESKEDQSCKRDAAALEDGKISKTSNVRRGRKRNVFTIKVEDEASCFMDTEGIRNESEREKSFQESVSSAALRKTIRKRRRRSKTHWAGNKKAKKPRICSFWDNPAFSSSCDETFNVQLGNQENQIKMNFPPGPKICHRLQQKNIEKKNLQCSFCLRSFRHISAFTLHKRLHTGGKPYGCAICAKNFSKRSQLKLHSKVHSVAPAARCPCCDETFKDKTELICHLKVHLNEVETLQTELGRNRQSRSSANQEKTFRCSICSKEFTKTCMFEKHRRIHDRKPLSCTKMFRDSSTIHGFLVSQVGDAAVVTPVFFKCPICKQIHRFWCHYVLHLQSHTSGGSRCCDACRQDYSGAVDTRRHCSDCCKASGEDKDCGGSLNDIWKEGGASGRKDQQSSCPEAKHEGNIFALPKGECDRRRFLPPPLSSGSSPPVIEDVDIVSLKSSFSSTSDSTCNQVSLFHPEPHRFRGTAWRGRWGRASTHWNKQGLHSRLHQRSSRAFRCSCCELEFHFLGSYMDHLQEHAAERSHGCPSCPGTFSDEAQLKSHVSSYHRQPDGLKCSTCGKLFSTPRNLQTHKLLHKGARSHICLPCSRSFSCHSALKAHLETHRRRLSVPQPARMEGPFLFPYPCRKCSAKFSSTDLLQAHQVCHFIAGRNPESPPESIMSFIPNIQRGTVPSSGLKRQLPVSNRKDLFRYPHPDRLYVLQDVSSEPPVVVSDTVEEINDSLGRKPTSAELELHLLVKSLIPEKRLTTSDSSDSESELTTGRANYVHTCAICAKTFPDVMSLHEHYRNHARGM</sequence>
<name>A0AAV9S854_9TELE</name>
<feature type="compositionally biased region" description="Basic and acidic residues" evidence="8">
    <location>
        <begin position="229"/>
        <end position="242"/>
    </location>
</feature>
<feature type="compositionally biased region" description="Polar residues" evidence="8">
    <location>
        <begin position="930"/>
        <end position="939"/>
    </location>
</feature>
<feature type="domain" description="C2H2-type" evidence="9">
    <location>
        <begin position="1721"/>
        <end position="1748"/>
    </location>
</feature>
<dbReference type="GO" id="GO:0001228">
    <property type="term" value="F:DNA-binding transcription activator activity, RNA polymerase II-specific"/>
    <property type="evidence" value="ECO:0007669"/>
    <property type="project" value="TreeGrafter"/>
</dbReference>
<evidence type="ECO:0000256" key="7">
    <source>
        <dbReference type="PROSITE-ProRule" id="PRU00042"/>
    </source>
</evidence>
<feature type="domain" description="C2H2-type" evidence="9">
    <location>
        <begin position="1393"/>
        <end position="1420"/>
    </location>
</feature>
<feature type="compositionally biased region" description="Basic and acidic residues" evidence="8">
    <location>
        <begin position="857"/>
        <end position="867"/>
    </location>
</feature>
<feature type="compositionally biased region" description="Polar residues" evidence="8">
    <location>
        <begin position="422"/>
        <end position="433"/>
    </location>
</feature>